<sequence length="85" mass="9285">MSWTALGIVAALACVGLVICSLLPAGTPEGMCRVKCPRCGITQNVIALNLLWECRLCGQVSSTPHTLIERDQRIREQIRRGALDH</sequence>
<dbReference type="RefSeq" id="WP_146221121.1">
    <property type="nucleotide sequence ID" value="NZ_QJJU01000044.1"/>
</dbReference>
<proteinExistence type="predicted"/>
<keyword evidence="2" id="KW-1185">Reference proteome</keyword>
<reference evidence="2" key="1">
    <citation type="submission" date="2018-05" db="EMBL/GenBank/DDBJ databases">
        <authorList>
            <person name="Deangelis K."/>
            <person name="Huntemann M."/>
            <person name="Clum A."/>
            <person name="Pillay M."/>
            <person name="Palaniappan K."/>
            <person name="Varghese N."/>
            <person name="Mikhailova N."/>
            <person name="Stamatis D."/>
            <person name="Reddy T."/>
            <person name="Daum C."/>
            <person name="Shapiro N."/>
            <person name="Ivanova N."/>
            <person name="Kyrpides N."/>
            <person name="Woyke T."/>
        </authorList>
    </citation>
    <scope>NUCLEOTIDE SEQUENCE [LARGE SCALE GENOMIC DNA]</scope>
    <source>
        <strain evidence="2">GAS496</strain>
    </source>
</reference>
<organism evidence="1 2">
    <name type="scientific">Mycolicibacterium moriokaense</name>
    <dbReference type="NCBI Taxonomy" id="39691"/>
    <lineage>
        <taxon>Bacteria</taxon>
        <taxon>Bacillati</taxon>
        <taxon>Actinomycetota</taxon>
        <taxon>Actinomycetes</taxon>
        <taxon>Mycobacteriales</taxon>
        <taxon>Mycobacteriaceae</taxon>
        <taxon>Mycolicibacterium</taxon>
    </lineage>
</organism>
<protein>
    <submittedName>
        <fullName evidence="1">Uncharacterized protein</fullName>
    </submittedName>
</protein>
<comment type="caution">
    <text evidence="1">The sequence shown here is derived from an EMBL/GenBank/DDBJ whole genome shotgun (WGS) entry which is preliminary data.</text>
</comment>
<dbReference type="Proteomes" id="UP000247781">
    <property type="component" value="Unassembled WGS sequence"/>
</dbReference>
<evidence type="ECO:0000313" key="2">
    <source>
        <dbReference type="Proteomes" id="UP000247781"/>
    </source>
</evidence>
<accession>A0A318H8R5</accession>
<reference evidence="1 2" key="2">
    <citation type="submission" date="2018-06" db="EMBL/GenBank/DDBJ databases">
        <title>Sequencing of bacterial isolates from soil warming experiment in Harvard Forest, Massachusetts, USA.</title>
        <authorList>
            <person name="Deangelis K.PhD."/>
        </authorList>
    </citation>
    <scope>NUCLEOTIDE SEQUENCE [LARGE SCALE GENOMIC DNA]</scope>
    <source>
        <strain evidence="1 2">GAS496</strain>
    </source>
</reference>
<name>A0A318H8R5_9MYCO</name>
<dbReference type="OrthoDB" id="3628326at2"/>
<dbReference type="AlphaFoldDB" id="A0A318H8R5"/>
<gene>
    <name evidence="1" type="ORF">C8E89_14413</name>
</gene>
<evidence type="ECO:0000313" key="1">
    <source>
        <dbReference type="EMBL" id="PXW98498.1"/>
    </source>
</evidence>
<dbReference type="EMBL" id="QJJU01000044">
    <property type="protein sequence ID" value="PXW98498.1"/>
    <property type="molecule type" value="Genomic_DNA"/>
</dbReference>